<accession>A0ABS2MPQ7</accession>
<gene>
    <name evidence="3" type="ORF">JOC49_000911</name>
</gene>
<dbReference type="InterPro" id="IPR051465">
    <property type="entry name" value="Cell_Envelope_Struct_Comp"/>
</dbReference>
<comment type="caution">
    <text evidence="3">The sequence shown here is derived from an EMBL/GenBank/DDBJ whole genome shotgun (WGS) entry which is preliminary data.</text>
</comment>
<name>A0ABS2MPQ7_9FIRM</name>
<feature type="domain" description="SLH" evidence="2">
    <location>
        <begin position="31"/>
        <end position="94"/>
    </location>
</feature>
<reference evidence="3 4" key="1">
    <citation type="submission" date="2021-01" db="EMBL/GenBank/DDBJ databases">
        <title>Genomic Encyclopedia of Type Strains, Phase IV (KMG-IV): sequencing the most valuable type-strain genomes for metagenomic binning, comparative biology and taxonomic classification.</title>
        <authorList>
            <person name="Goeker M."/>
        </authorList>
    </citation>
    <scope>NUCLEOTIDE SEQUENCE [LARGE SCALE GENOMIC DNA]</scope>
    <source>
        <strain evidence="3 4">DSM 24436</strain>
    </source>
</reference>
<evidence type="ECO:0000313" key="3">
    <source>
        <dbReference type="EMBL" id="MBM7561391.1"/>
    </source>
</evidence>
<protein>
    <recommendedName>
        <fullName evidence="2">SLH domain-containing protein</fullName>
    </recommendedName>
</protein>
<feature type="domain" description="SLH" evidence="2">
    <location>
        <begin position="156"/>
        <end position="222"/>
    </location>
</feature>
<evidence type="ECO:0000256" key="1">
    <source>
        <dbReference type="ARBA" id="ARBA00022737"/>
    </source>
</evidence>
<dbReference type="EMBL" id="JAFBDT010000005">
    <property type="protein sequence ID" value="MBM7561391.1"/>
    <property type="molecule type" value="Genomic_DNA"/>
</dbReference>
<dbReference type="InterPro" id="IPR001119">
    <property type="entry name" value="SLH_dom"/>
</dbReference>
<proteinExistence type="predicted"/>
<dbReference type="PROSITE" id="PS51272">
    <property type="entry name" value="SLH"/>
    <property type="match status" value="3"/>
</dbReference>
<keyword evidence="1" id="KW-0677">Repeat</keyword>
<evidence type="ECO:0000259" key="2">
    <source>
        <dbReference type="PROSITE" id="PS51272"/>
    </source>
</evidence>
<dbReference type="Pfam" id="PF00395">
    <property type="entry name" value="SLH"/>
    <property type="match status" value="2"/>
</dbReference>
<organism evidence="3 4">
    <name type="scientific">Fusibacter tunisiensis</name>
    <dbReference type="NCBI Taxonomy" id="1008308"/>
    <lineage>
        <taxon>Bacteria</taxon>
        <taxon>Bacillati</taxon>
        <taxon>Bacillota</taxon>
        <taxon>Clostridia</taxon>
        <taxon>Eubacteriales</taxon>
        <taxon>Eubacteriales Family XII. Incertae Sedis</taxon>
        <taxon>Fusibacter</taxon>
    </lineage>
</organism>
<sequence>MIRKIGIGLMILTLLFIPVGFADNDTNEREPFKGFKDVEASHYAYEAIMTMKELGIINGYDDGRFKPDGDVSRAEFAKMMVMALRIDLPRVTKSSFEDLNGNSWATRYVEAAKPYLTGYVTNSKYYFKPDAPAVREDMAVALVKALDKPIVSSTILDKYADRSTISEALKPYVATAIGNGLMQGSTNDSKWYFKPMGKLTRAEAAQLLMNVIQEEKIVFDDPVEEKVVFEDEFDASNLTIVEKDGGLYLEWAPISHSKFKGYKVVASTSDTTPKYPENGYYKYITNASTNSVLIKAGNSYNGGDVGTFKSDETYYFSITVLYDGETVTGNVVTVVMP</sequence>
<evidence type="ECO:0000313" key="4">
    <source>
        <dbReference type="Proteomes" id="UP000767854"/>
    </source>
</evidence>
<dbReference type="RefSeq" id="WP_204662858.1">
    <property type="nucleotide sequence ID" value="NZ_JAFBDT010000005.1"/>
</dbReference>
<feature type="domain" description="SLH" evidence="2">
    <location>
        <begin position="95"/>
        <end position="153"/>
    </location>
</feature>
<keyword evidence="4" id="KW-1185">Reference proteome</keyword>
<dbReference type="PANTHER" id="PTHR43308">
    <property type="entry name" value="OUTER MEMBRANE PROTEIN ALPHA-RELATED"/>
    <property type="match status" value="1"/>
</dbReference>
<dbReference type="Proteomes" id="UP000767854">
    <property type="component" value="Unassembled WGS sequence"/>
</dbReference>